<accession>A0A915J1N6</accession>
<dbReference type="WBParaSite" id="nRc.2.0.1.t20014-RA">
    <property type="protein sequence ID" value="nRc.2.0.1.t20014-RA"/>
    <property type="gene ID" value="nRc.2.0.1.g20014"/>
</dbReference>
<reference evidence="2" key="1">
    <citation type="submission" date="2022-11" db="UniProtKB">
        <authorList>
            <consortium name="WormBaseParasite"/>
        </authorList>
    </citation>
    <scope>IDENTIFICATION</scope>
</reference>
<dbReference type="AlphaFoldDB" id="A0A915J1N6"/>
<protein>
    <submittedName>
        <fullName evidence="2">Uncharacterized protein</fullName>
    </submittedName>
</protein>
<name>A0A915J1N6_ROMCU</name>
<keyword evidence="1" id="KW-1185">Reference proteome</keyword>
<dbReference type="Proteomes" id="UP000887565">
    <property type="component" value="Unplaced"/>
</dbReference>
<proteinExistence type="predicted"/>
<sequence length="85" mass="9736">MLVGFDTKSIIAMDMKNFQYTMPMPANSMASSYPRYIQLPFPNGTMYVFETFTTTPEDWTALFSLVDGDHTIFISFDGANDWSRI</sequence>
<evidence type="ECO:0000313" key="2">
    <source>
        <dbReference type="WBParaSite" id="nRc.2.0.1.t20014-RA"/>
    </source>
</evidence>
<organism evidence="1 2">
    <name type="scientific">Romanomermis culicivorax</name>
    <name type="common">Nematode worm</name>
    <dbReference type="NCBI Taxonomy" id="13658"/>
    <lineage>
        <taxon>Eukaryota</taxon>
        <taxon>Metazoa</taxon>
        <taxon>Ecdysozoa</taxon>
        <taxon>Nematoda</taxon>
        <taxon>Enoplea</taxon>
        <taxon>Dorylaimia</taxon>
        <taxon>Mermithida</taxon>
        <taxon>Mermithoidea</taxon>
        <taxon>Mermithidae</taxon>
        <taxon>Romanomermis</taxon>
    </lineage>
</organism>
<evidence type="ECO:0000313" key="1">
    <source>
        <dbReference type="Proteomes" id="UP000887565"/>
    </source>
</evidence>